<dbReference type="Proteomes" id="UP000317199">
    <property type="component" value="Chromosome"/>
</dbReference>
<evidence type="ECO:0000313" key="2">
    <source>
        <dbReference type="Proteomes" id="UP000317199"/>
    </source>
</evidence>
<dbReference type="Pfam" id="PF20567">
    <property type="entry name" value="DUF6776"/>
    <property type="match status" value="1"/>
</dbReference>
<sequence length="242" mass="26635">MRWRGRVAGALVALTLLSLAFGAWGLWRLLSPESGDIHARLAASEKARAGLQVAVEDFEQRVATLTRSDQISRDANRDLQNALSERDEEIAGLRADVAFYERLVGATGQRRGLSVHAIRMRAQNDTAWHFTSTLTQNLNRGAVSSGQLTLAVEGSRDGRREILDWDALRQGEDVPGLEYSFKYFQQIEGDLFLPEGFEPVRVTARLQSRSGATVEQSFTWADATREAAGNTGAEAADRSDKG</sequence>
<keyword evidence="2" id="KW-1185">Reference proteome</keyword>
<gene>
    <name evidence="1" type="ORF">FKV23_02235</name>
</gene>
<dbReference type="AlphaFoldDB" id="A0A514BW75"/>
<reference evidence="1 2" key="1">
    <citation type="submission" date="2019-06" db="EMBL/GenBank/DDBJ databases">
        <title>Lysobacter alkalisoli sp. nov. isolated from saline-alkali soil.</title>
        <authorList>
            <person name="Sun J.-Q."/>
            <person name="Xu L."/>
        </authorList>
    </citation>
    <scope>NUCLEOTIDE SEQUENCE [LARGE SCALE GENOMIC DNA]</scope>
    <source>
        <strain evidence="1 2">SJ-36</strain>
    </source>
</reference>
<organism evidence="1 2">
    <name type="scientific">Marilutibacter alkalisoli</name>
    <dbReference type="NCBI Taxonomy" id="2591633"/>
    <lineage>
        <taxon>Bacteria</taxon>
        <taxon>Pseudomonadati</taxon>
        <taxon>Pseudomonadota</taxon>
        <taxon>Gammaproteobacteria</taxon>
        <taxon>Lysobacterales</taxon>
        <taxon>Lysobacteraceae</taxon>
        <taxon>Marilutibacter</taxon>
    </lineage>
</organism>
<proteinExistence type="predicted"/>
<name>A0A514BW75_9GAMM</name>
<dbReference type="KEGG" id="lyj:FKV23_02235"/>
<dbReference type="OrthoDB" id="7056878at2"/>
<protein>
    <submittedName>
        <fullName evidence="1">Uncharacterized protein</fullName>
    </submittedName>
</protein>
<dbReference type="EMBL" id="CP041242">
    <property type="protein sequence ID" value="QDH71664.1"/>
    <property type="molecule type" value="Genomic_DNA"/>
</dbReference>
<accession>A0A514BW75</accession>
<dbReference type="InterPro" id="IPR046703">
    <property type="entry name" value="DUF6776"/>
</dbReference>
<evidence type="ECO:0000313" key="1">
    <source>
        <dbReference type="EMBL" id="QDH71664.1"/>
    </source>
</evidence>